<evidence type="ECO:0000313" key="3">
    <source>
        <dbReference type="Proteomes" id="UP000829364"/>
    </source>
</evidence>
<dbReference type="GeneID" id="72070135"/>
<feature type="compositionally biased region" description="Polar residues" evidence="1">
    <location>
        <begin position="1"/>
        <end position="15"/>
    </location>
</feature>
<proteinExistence type="predicted"/>
<reference evidence="2" key="1">
    <citation type="submission" date="2021-11" db="EMBL/GenBank/DDBJ databases">
        <title>Purpureocillium_takamizusanense_genome.</title>
        <authorList>
            <person name="Nguyen N.-H."/>
        </authorList>
    </citation>
    <scope>NUCLEOTIDE SEQUENCE</scope>
    <source>
        <strain evidence="2">PT3</strain>
    </source>
</reference>
<dbReference type="KEGG" id="ptkz:JDV02_008187"/>
<dbReference type="AlphaFoldDB" id="A0A9Q8QM74"/>
<feature type="region of interest" description="Disordered" evidence="1">
    <location>
        <begin position="1"/>
        <end position="21"/>
    </location>
</feature>
<organism evidence="2 3">
    <name type="scientific">Purpureocillium takamizusanense</name>
    <dbReference type="NCBI Taxonomy" id="2060973"/>
    <lineage>
        <taxon>Eukaryota</taxon>
        <taxon>Fungi</taxon>
        <taxon>Dikarya</taxon>
        <taxon>Ascomycota</taxon>
        <taxon>Pezizomycotina</taxon>
        <taxon>Sordariomycetes</taxon>
        <taxon>Hypocreomycetidae</taxon>
        <taxon>Hypocreales</taxon>
        <taxon>Ophiocordycipitaceae</taxon>
        <taxon>Purpureocillium</taxon>
    </lineage>
</organism>
<dbReference type="Proteomes" id="UP000829364">
    <property type="component" value="Chromosome 8"/>
</dbReference>
<gene>
    <name evidence="2" type="ORF">JDV02_008187</name>
</gene>
<accession>A0A9Q8QM74</accession>
<evidence type="ECO:0000313" key="2">
    <source>
        <dbReference type="EMBL" id="UNI22285.1"/>
    </source>
</evidence>
<dbReference type="EMBL" id="CP086361">
    <property type="protein sequence ID" value="UNI22285.1"/>
    <property type="molecule type" value="Genomic_DNA"/>
</dbReference>
<keyword evidence="3" id="KW-1185">Reference proteome</keyword>
<sequence>MISMQGSSCTGPLSKSTHKRPAWRRFPTLPSLCVFACQRSATAGFVEFEARADRRSANPFAQTPGKRQPAPRRVDKERARLLCLLDTPSITLFHTGGHEP</sequence>
<protein>
    <submittedName>
        <fullName evidence="2">Uncharacterized protein</fullName>
    </submittedName>
</protein>
<name>A0A9Q8QM74_9HYPO</name>
<dbReference type="RefSeq" id="XP_047845766.1">
    <property type="nucleotide sequence ID" value="XM_047989761.1"/>
</dbReference>
<evidence type="ECO:0000256" key="1">
    <source>
        <dbReference type="SAM" id="MobiDB-lite"/>
    </source>
</evidence>
<feature type="region of interest" description="Disordered" evidence="1">
    <location>
        <begin position="54"/>
        <end position="73"/>
    </location>
</feature>